<dbReference type="Proteomes" id="UP000615446">
    <property type="component" value="Unassembled WGS sequence"/>
</dbReference>
<sequence>MKKALLWRNIVYIDKIKEYVKSLSKDAPIKLDDALEREDVGNLFGDVLEYCSAKIDTRFNKLKDDIKKDIINNQQNQHIRFFMDYASINAENIDDADGYDLTETCSSFYDEFKSSSAPKKFLRHIKKVGSYYTVLIDITACACKDKYKLLFSNMHVHKLEPTIIRQPMFSWKNIVKRYIPDPDHAKYENFKTICLNDFYTLQRLIDTYGNADDGLNDESIEQDIYLHAEMNLLTNIIDQKYKGRAFIAVSKRSCHLCKLFIRFVNKKGYNIFTSGAHKKLYSKWLLPKMKDPDLRIESLNYMIKQLDQIINEA</sequence>
<dbReference type="AlphaFoldDB" id="A0A8H3LWB8"/>
<dbReference type="EMBL" id="BLAL01000225">
    <property type="protein sequence ID" value="GES93286.1"/>
    <property type="molecule type" value="Genomic_DNA"/>
</dbReference>
<proteinExistence type="predicted"/>
<name>A0A8H3LWB8_9GLOM</name>
<reference evidence="1" key="1">
    <citation type="submission" date="2019-10" db="EMBL/GenBank/DDBJ databases">
        <title>Conservation and host-specific expression of non-tandemly repeated heterogenous ribosome RNA gene in arbuscular mycorrhizal fungi.</title>
        <authorList>
            <person name="Maeda T."/>
            <person name="Kobayashi Y."/>
            <person name="Nakagawa T."/>
            <person name="Ezawa T."/>
            <person name="Yamaguchi K."/>
            <person name="Bino T."/>
            <person name="Nishimoto Y."/>
            <person name="Shigenobu S."/>
            <person name="Kawaguchi M."/>
        </authorList>
    </citation>
    <scope>NUCLEOTIDE SEQUENCE</scope>
    <source>
        <strain evidence="1">HR1</strain>
    </source>
</reference>
<dbReference type="Pfam" id="PF14441">
    <property type="entry name" value="OTT_1508_deam"/>
    <property type="match status" value="1"/>
</dbReference>
<comment type="caution">
    <text evidence="1">The sequence shown here is derived from an EMBL/GenBank/DDBJ whole genome shotgun (WGS) entry which is preliminary data.</text>
</comment>
<gene>
    <name evidence="1" type="ORF">RCL2_002003500</name>
</gene>
<organism evidence="1 2">
    <name type="scientific">Rhizophagus clarus</name>
    <dbReference type="NCBI Taxonomy" id="94130"/>
    <lineage>
        <taxon>Eukaryota</taxon>
        <taxon>Fungi</taxon>
        <taxon>Fungi incertae sedis</taxon>
        <taxon>Mucoromycota</taxon>
        <taxon>Glomeromycotina</taxon>
        <taxon>Glomeromycetes</taxon>
        <taxon>Glomerales</taxon>
        <taxon>Glomeraceae</taxon>
        <taxon>Rhizophagus</taxon>
    </lineage>
</organism>
<accession>A0A8H3LWB8</accession>
<evidence type="ECO:0000313" key="2">
    <source>
        <dbReference type="Proteomes" id="UP000615446"/>
    </source>
</evidence>
<dbReference type="InterPro" id="IPR027796">
    <property type="entry name" value="OTT_1508_deam-like"/>
</dbReference>
<evidence type="ECO:0000313" key="1">
    <source>
        <dbReference type="EMBL" id="GES93286.1"/>
    </source>
</evidence>
<protein>
    <submittedName>
        <fullName evidence="1">Uncharacterized protein</fullName>
    </submittedName>
</protein>